<dbReference type="Gene3D" id="3.30.70.1060">
    <property type="entry name" value="Dimeric alpha+beta barrel"/>
    <property type="match status" value="1"/>
</dbReference>
<dbReference type="EMBL" id="VZPB01000004">
    <property type="protein sequence ID" value="KAB0584735.1"/>
    <property type="molecule type" value="Genomic_DNA"/>
</dbReference>
<dbReference type="RefSeq" id="WP_151122380.1">
    <property type="nucleotide sequence ID" value="NZ_CP088082.1"/>
</dbReference>
<dbReference type="PANTHER" id="PTHR37828:SF1">
    <property type="entry name" value="YCII-RELATED DOMAIN-CONTAINING PROTEIN"/>
    <property type="match status" value="1"/>
</dbReference>
<dbReference type="Proteomes" id="UP000430120">
    <property type="component" value="Unassembled WGS sequence"/>
</dbReference>
<sequence length="104" mass="11108">MFVVLLHYVQPLSAVEQHLAAHRAYLDKHYAAGHFLASGAQVPRVGGVILARVGERAALDAILAEDPFHRAGVAEYQVVEFQPSKFAPGAEPLFAPARLAAPGP</sequence>
<evidence type="ECO:0000259" key="2">
    <source>
        <dbReference type="Pfam" id="PF03795"/>
    </source>
</evidence>
<organism evidence="3 4">
    <name type="scientific">Ideonella dechloratans</name>
    <dbReference type="NCBI Taxonomy" id="36863"/>
    <lineage>
        <taxon>Bacteria</taxon>
        <taxon>Pseudomonadati</taxon>
        <taxon>Pseudomonadota</taxon>
        <taxon>Betaproteobacteria</taxon>
        <taxon>Burkholderiales</taxon>
        <taxon>Sphaerotilaceae</taxon>
        <taxon>Ideonella</taxon>
    </lineage>
</organism>
<dbReference type="Pfam" id="PF03795">
    <property type="entry name" value="YCII"/>
    <property type="match status" value="1"/>
</dbReference>
<proteinExistence type="inferred from homology"/>
<dbReference type="InterPro" id="IPR011008">
    <property type="entry name" value="Dimeric_a/b-barrel"/>
</dbReference>
<protein>
    <submittedName>
        <fullName evidence="3">GTP cyclohydrolase</fullName>
    </submittedName>
</protein>
<comment type="similarity">
    <text evidence="1">Belongs to the YciI family.</text>
</comment>
<evidence type="ECO:0000313" key="3">
    <source>
        <dbReference type="EMBL" id="KAB0584735.1"/>
    </source>
</evidence>
<dbReference type="PANTHER" id="PTHR37828">
    <property type="entry name" value="GSR2449 PROTEIN"/>
    <property type="match status" value="1"/>
</dbReference>
<reference evidence="3 4" key="1">
    <citation type="submission" date="2019-09" db="EMBL/GenBank/DDBJ databases">
        <title>Draft genome sequences of 48 bacterial type strains from the CCUG.</title>
        <authorList>
            <person name="Tunovic T."/>
            <person name="Pineiro-Iglesias B."/>
            <person name="Unosson C."/>
            <person name="Inganas E."/>
            <person name="Ohlen M."/>
            <person name="Cardew S."/>
            <person name="Jensie-Markopoulos S."/>
            <person name="Salva-Serra F."/>
            <person name="Jaen-Luchoro D."/>
            <person name="Karlsson R."/>
            <person name="Svensson-Stadler L."/>
            <person name="Chun J."/>
            <person name="Moore E."/>
        </authorList>
    </citation>
    <scope>NUCLEOTIDE SEQUENCE [LARGE SCALE GENOMIC DNA]</scope>
    <source>
        <strain evidence="3 4">CCUG 30977</strain>
    </source>
</reference>
<gene>
    <name evidence="3" type="ORF">F7Q92_02580</name>
</gene>
<evidence type="ECO:0000256" key="1">
    <source>
        <dbReference type="ARBA" id="ARBA00007689"/>
    </source>
</evidence>
<comment type="caution">
    <text evidence="3">The sequence shown here is derived from an EMBL/GenBank/DDBJ whole genome shotgun (WGS) entry which is preliminary data.</text>
</comment>
<name>A0A643FFX5_IDEDE</name>
<dbReference type="AlphaFoldDB" id="A0A643FFX5"/>
<feature type="domain" description="YCII-related" evidence="2">
    <location>
        <begin position="1"/>
        <end position="81"/>
    </location>
</feature>
<dbReference type="GO" id="GO:0016787">
    <property type="term" value="F:hydrolase activity"/>
    <property type="evidence" value="ECO:0007669"/>
    <property type="project" value="UniProtKB-KW"/>
</dbReference>
<evidence type="ECO:0000313" key="4">
    <source>
        <dbReference type="Proteomes" id="UP000430120"/>
    </source>
</evidence>
<keyword evidence="4" id="KW-1185">Reference proteome</keyword>
<dbReference type="SUPFAM" id="SSF54909">
    <property type="entry name" value="Dimeric alpha+beta barrel"/>
    <property type="match status" value="1"/>
</dbReference>
<keyword evidence="3" id="KW-0378">Hydrolase</keyword>
<accession>A0A643FFX5</accession>
<dbReference type="InterPro" id="IPR005545">
    <property type="entry name" value="YCII"/>
</dbReference>
<dbReference type="OrthoDB" id="9814407at2"/>